<evidence type="ECO:0000313" key="6">
    <source>
        <dbReference type="Ensembl" id="ENSOKIP00005050554.1"/>
    </source>
</evidence>
<evidence type="ECO:0000259" key="5">
    <source>
        <dbReference type="Pfam" id="PF01416"/>
    </source>
</evidence>
<evidence type="ECO:0000256" key="4">
    <source>
        <dbReference type="RuleBase" id="RU003792"/>
    </source>
</evidence>
<keyword evidence="2 4" id="KW-0819">tRNA processing</keyword>
<comment type="catalytic activity">
    <reaction evidence="4">
        <text>uridine(38/39/40) in tRNA = pseudouridine(38/39/40) in tRNA</text>
        <dbReference type="Rhea" id="RHEA:22376"/>
        <dbReference type="Rhea" id="RHEA-COMP:10085"/>
        <dbReference type="Rhea" id="RHEA-COMP:10087"/>
        <dbReference type="ChEBI" id="CHEBI:65314"/>
        <dbReference type="ChEBI" id="CHEBI:65315"/>
        <dbReference type="EC" id="5.4.99.12"/>
    </reaction>
</comment>
<dbReference type="GO" id="GO:1990481">
    <property type="term" value="P:mRNA pseudouridine synthesis"/>
    <property type="evidence" value="ECO:0007669"/>
    <property type="project" value="TreeGrafter"/>
</dbReference>
<protein>
    <recommendedName>
        <fullName evidence="4">tRNA pseudouridine synthase</fullName>
        <ecNumber evidence="4">5.4.99.12</ecNumber>
    </recommendedName>
</protein>
<dbReference type="InterPro" id="IPR020103">
    <property type="entry name" value="PsdUridine_synth_cat_dom_sf"/>
</dbReference>
<keyword evidence="3 4" id="KW-0413">Isomerase</keyword>
<comment type="similarity">
    <text evidence="1 4">Belongs to the tRNA pseudouridine synthase TruA family.</text>
</comment>
<evidence type="ECO:0000256" key="3">
    <source>
        <dbReference type="ARBA" id="ARBA00023235"/>
    </source>
</evidence>
<dbReference type="GO" id="GO:0160147">
    <property type="term" value="F:tRNA pseudouridine(38-40) synthase activity"/>
    <property type="evidence" value="ECO:0007669"/>
    <property type="project" value="UniProtKB-EC"/>
</dbReference>
<evidence type="ECO:0000313" key="7">
    <source>
        <dbReference type="Proteomes" id="UP000694557"/>
    </source>
</evidence>
<dbReference type="GO" id="GO:0031119">
    <property type="term" value="P:tRNA pseudouridine synthesis"/>
    <property type="evidence" value="ECO:0007669"/>
    <property type="project" value="TreeGrafter"/>
</dbReference>
<dbReference type="AlphaFoldDB" id="A0A8C7H3V1"/>
<evidence type="ECO:0000256" key="1">
    <source>
        <dbReference type="ARBA" id="ARBA00009375"/>
    </source>
</evidence>
<dbReference type="GO" id="GO:0003723">
    <property type="term" value="F:RNA binding"/>
    <property type="evidence" value="ECO:0007669"/>
    <property type="project" value="InterPro"/>
</dbReference>
<reference evidence="6" key="2">
    <citation type="submission" date="2025-09" db="UniProtKB">
        <authorList>
            <consortium name="Ensembl"/>
        </authorList>
    </citation>
    <scope>IDENTIFICATION</scope>
</reference>
<dbReference type="InterPro" id="IPR020097">
    <property type="entry name" value="PsdUridine_synth_TruA_a/b_dom"/>
</dbReference>
<dbReference type="GO" id="GO:0005737">
    <property type="term" value="C:cytoplasm"/>
    <property type="evidence" value="ECO:0007669"/>
    <property type="project" value="TreeGrafter"/>
</dbReference>
<organism evidence="6 7">
    <name type="scientific">Oncorhynchus kisutch</name>
    <name type="common">Coho salmon</name>
    <name type="synonym">Salmo kisutch</name>
    <dbReference type="NCBI Taxonomy" id="8019"/>
    <lineage>
        <taxon>Eukaryota</taxon>
        <taxon>Metazoa</taxon>
        <taxon>Chordata</taxon>
        <taxon>Craniata</taxon>
        <taxon>Vertebrata</taxon>
        <taxon>Euteleostomi</taxon>
        <taxon>Actinopterygii</taxon>
        <taxon>Neopterygii</taxon>
        <taxon>Teleostei</taxon>
        <taxon>Protacanthopterygii</taxon>
        <taxon>Salmoniformes</taxon>
        <taxon>Salmonidae</taxon>
        <taxon>Salmoninae</taxon>
        <taxon>Oncorhynchus</taxon>
    </lineage>
</organism>
<dbReference type="Proteomes" id="UP000694557">
    <property type="component" value="Unassembled WGS sequence"/>
</dbReference>
<dbReference type="PANTHER" id="PTHR11142">
    <property type="entry name" value="PSEUDOURIDYLATE SYNTHASE"/>
    <property type="match status" value="1"/>
</dbReference>
<dbReference type="SUPFAM" id="SSF55120">
    <property type="entry name" value="Pseudouridine synthase"/>
    <property type="match status" value="1"/>
</dbReference>
<proteinExistence type="inferred from homology"/>
<dbReference type="Ensembl" id="ENSOKIT00005053368.1">
    <property type="protein sequence ID" value="ENSOKIP00005050554.1"/>
    <property type="gene ID" value="ENSOKIG00005021279.1"/>
</dbReference>
<dbReference type="InterPro" id="IPR020095">
    <property type="entry name" value="PsdUridine_synth_TruA_C"/>
</dbReference>
<dbReference type="InterPro" id="IPR001406">
    <property type="entry name" value="PsdUridine_synth_TruA"/>
</dbReference>
<accession>A0A8C7H3V1</accession>
<reference evidence="6" key="1">
    <citation type="submission" date="2025-08" db="UniProtKB">
        <authorList>
            <consortium name="Ensembl"/>
        </authorList>
    </citation>
    <scope>IDENTIFICATION</scope>
</reference>
<dbReference type="Gene3D" id="3.30.70.660">
    <property type="entry name" value="Pseudouridine synthase I, catalytic domain, C-terminal subdomain"/>
    <property type="match status" value="1"/>
</dbReference>
<evidence type="ECO:0000256" key="2">
    <source>
        <dbReference type="ARBA" id="ARBA00022694"/>
    </source>
</evidence>
<dbReference type="PANTHER" id="PTHR11142:SF5">
    <property type="entry name" value="TRNA PSEUDOURIDINE(38_39) SYNTHASE"/>
    <property type="match status" value="1"/>
</dbReference>
<keyword evidence="7" id="KW-1185">Reference proteome</keyword>
<dbReference type="EC" id="5.4.99.12" evidence="4"/>
<dbReference type="GO" id="GO:0005634">
    <property type="term" value="C:nucleus"/>
    <property type="evidence" value="ECO:0007669"/>
    <property type="project" value="TreeGrafter"/>
</dbReference>
<feature type="domain" description="Pseudouridine synthase I TruA alpha/beta" evidence="5">
    <location>
        <begin position="10"/>
        <end position="114"/>
    </location>
</feature>
<dbReference type="GeneTree" id="ENSGT01010000228918"/>
<dbReference type="Pfam" id="PF01416">
    <property type="entry name" value="PseudoU_synth_1"/>
    <property type="match status" value="1"/>
</dbReference>
<name>A0A8C7H3V1_ONCKI</name>
<sequence>MVLSYIARLQRYEGTHDFRNLCKECCSSRGPSCHGPVCPSCSPYHAHCHRPIRPIIFEIKGLAFLYHQVRVLLLIGQKLEAPEIVDQVLDVERNPRKPMYVVDFPLVLFHCHFEVLSWCREAEEVNHSLATLQQHWTQIAVKTQSMEHKAKISQFSSICLSLELTVMLSQPLSVKPAFERGQD</sequence>